<evidence type="ECO:0000313" key="3">
    <source>
        <dbReference type="Proteomes" id="UP001205531"/>
    </source>
</evidence>
<dbReference type="CDD" id="cd04196">
    <property type="entry name" value="GT_2_like_d"/>
    <property type="match status" value="1"/>
</dbReference>
<protein>
    <submittedName>
        <fullName evidence="2">Glycosyltransferase family 2 protein</fullName>
    </submittedName>
</protein>
<dbReference type="InterPro" id="IPR050834">
    <property type="entry name" value="Glycosyltransf_2"/>
</dbReference>
<gene>
    <name evidence="2" type="ORF">NNC64_13025</name>
</gene>
<dbReference type="InterPro" id="IPR029044">
    <property type="entry name" value="Nucleotide-diphossugar_trans"/>
</dbReference>
<feature type="domain" description="Glycosyltransferase 2-like" evidence="1">
    <location>
        <begin position="4"/>
        <end position="109"/>
    </location>
</feature>
<reference evidence="2" key="1">
    <citation type="submission" date="2022-07" db="EMBL/GenBank/DDBJ databases">
        <title>Prevotella copri.</title>
        <authorList>
            <person name="Yang C."/>
        </authorList>
    </citation>
    <scope>NUCLEOTIDE SEQUENCE</scope>
    <source>
        <strain evidence="2">HF2107</strain>
    </source>
</reference>
<comment type="caution">
    <text evidence="2">The sequence shown here is derived from an EMBL/GenBank/DDBJ whole genome shotgun (WGS) entry which is preliminary data.</text>
</comment>
<dbReference type="SUPFAM" id="SSF53448">
    <property type="entry name" value="Nucleotide-diphospho-sugar transferases"/>
    <property type="match status" value="1"/>
</dbReference>
<dbReference type="Gene3D" id="3.90.550.10">
    <property type="entry name" value="Spore Coat Polysaccharide Biosynthesis Protein SpsA, Chain A"/>
    <property type="match status" value="1"/>
</dbReference>
<dbReference type="Pfam" id="PF00535">
    <property type="entry name" value="Glycos_transf_2"/>
    <property type="match status" value="1"/>
</dbReference>
<dbReference type="InterPro" id="IPR001173">
    <property type="entry name" value="Glyco_trans_2-like"/>
</dbReference>
<sequence>MLAILMCTYNGERFLKEQLDSLLCQSFDDFIIYVHDDGSKDKTLEILNSYINQYPQKIVLMDDPIKHRGAGSSFMWLLENVESHYYMFCDQDDVWLPTKVEHTLNRIKEVELSHPNLPILIHTDLKLVDGNLKEIFPSFWAFGNFQVDVSKRKQYLGFGNIVTGCTMIINKKAKDIAFPYDSKLLHDYWLALRVAKYGIVDNLKEQTILYRQHGNNEAGAGELYKKRQISFSLFFKEMGDEYERCKECAGYGVGVWLYYRFLYFIYRHF</sequence>
<accession>A0AAW5ILG2</accession>
<name>A0AAW5ILG2_9BACT</name>
<dbReference type="EMBL" id="JANDWZ010000035">
    <property type="protein sequence ID" value="MCP9565457.1"/>
    <property type="molecule type" value="Genomic_DNA"/>
</dbReference>
<evidence type="ECO:0000313" key="2">
    <source>
        <dbReference type="EMBL" id="MCP9565457.1"/>
    </source>
</evidence>
<proteinExistence type="predicted"/>
<dbReference type="Proteomes" id="UP001205531">
    <property type="component" value="Unassembled WGS sequence"/>
</dbReference>
<dbReference type="RefSeq" id="WP_254953629.1">
    <property type="nucleotide sequence ID" value="NZ_JANDWY010000032.1"/>
</dbReference>
<organism evidence="2 3">
    <name type="scientific">Segatella copri</name>
    <dbReference type="NCBI Taxonomy" id="165179"/>
    <lineage>
        <taxon>Bacteria</taxon>
        <taxon>Pseudomonadati</taxon>
        <taxon>Bacteroidota</taxon>
        <taxon>Bacteroidia</taxon>
        <taxon>Bacteroidales</taxon>
        <taxon>Prevotellaceae</taxon>
        <taxon>Segatella</taxon>
    </lineage>
</organism>
<dbReference type="AlphaFoldDB" id="A0AAW5ILG2"/>
<dbReference type="PANTHER" id="PTHR43685">
    <property type="entry name" value="GLYCOSYLTRANSFERASE"/>
    <property type="match status" value="1"/>
</dbReference>
<dbReference type="PANTHER" id="PTHR43685:SF11">
    <property type="entry name" value="GLYCOSYLTRANSFERASE TAGX-RELATED"/>
    <property type="match status" value="1"/>
</dbReference>
<evidence type="ECO:0000259" key="1">
    <source>
        <dbReference type="Pfam" id="PF00535"/>
    </source>
</evidence>